<organism evidence="3 4">
    <name type="scientific">Glossina palpalis gambiensis</name>
    <dbReference type="NCBI Taxonomy" id="67801"/>
    <lineage>
        <taxon>Eukaryota</taxon>
        <taxon>Metazoa</taxon>
        <taxon>Ecdysozoa</taxon>
        <taxon>Arthropoda</taxon>
        <taxon>Hexapoda</taxon>
        <taxon>Insecta</taxon>
        <taxon>Pterygota</taxon>
        <taxon>Neoptera</taxon>
        <taxon>Endopterygota</taxon>
        <taxon>Diptera</taxon>
        <taxon>Brachycera</taxon>
        <taxon>Muscomorpha</taxon>
        <taxon>Hippoboscoidea</taxon>
        <taxon>Glossinidae</taxon>
        <taxon>Glossina</taxon>
    </lineage>
</organism>
<evidence type="ECO:0000313" key="3">
    <source>
        <dbReference type="EnsemblMetazoa" id="GPPI040003-PA"/>
    </source>
</evidence>
<sequence>MSDFSRVSLAEFSLFNHLTPWQKINKEAIRPLNRQRSRIHNSNHRFECRSESVSNVNRANILVSSVVVTVPIHESDAAIYITILRHIRTCDYPKPTRLRFTGVGQKELFNKFACITLKAIAHSEASLTISQTEVIAHEDISGTTPRPVLRLRLQKPKNSKKVVWHEGTVDNEHLNKKKSKCCCIYKKPTAFGESSSEDDEECQNCFGHPEKRRKNHNPLLEQNDDFTTCQLAIKEMINRISLITLKK</sequence>
<evidence type="ECO:0000256" key="2">
    <source>
        <dbReference type="ARBA" id="ARBA00031039"/>
    </source>
</evidence>
<dbReference type="STRING" id="67801.A0A1B0BTH4"/>
<dbReference type="VEuPathDB" id="VectorBase:GPPI040003"/>
<dbReference type="GO" id="GO:0008157">
    <property type="term" value="F:protein phosphatase 1 binding"/>
    <property type="evidence" value="ECO:0007669"/>
    <property type="project" value="TreeGrafter"/>
</dbReference>
<reference evidence="3" key="2">
    <citation type="submission" date="2020-05" db="UniProtKB">
        <authorList>
            <consortium name="EnsemblMetazoa"/>
        </authorList>
    </citation>
    <scope>IDENTIFICATION</scope>
    <source>
        <strain evidence="3">IAEA</strain>
    </source>
</reference>
<dbReference type="AlphaFoldDB" id="A0A1B0BTH4"/>
<dbReference type="GO" id="GO:0005634">
    <property type="term" value="C:nucleus"/>
    <property type="evidence" value="ECO:0007669"/>
    <property type="project" value="TreeGrafter"/>
</dbReference>
<dbReference type="PANTHER" id="PTHR20835">
    <property type="entry name" value="E3 UBIQUITIN-PROTEIN LIGASE PPP1R11-RELATED"/>
    <property type="match status" value="1"/>
</dbReference>
<protein>
    <recommendedName>
        <fullName evidence="1">E3 ubiquitin-protein ligase PPP1R11</fullName>
    </recommendedName>
    <alternativeName>
        <fullName evidence="2">Protein phosphatase 1 regulatory subunit 11</fullName>
    </alternativeName>
</protein>
<proteinExistence type="predicted"/>
<name>A0A1B0BTH4_9MUSC</name>
<dbReference type="InterPro" id="IPR011107">
    <property type="entry name" value="PPI_Ypi1"/>
</dbReference>
<evidence type="ECO:0000256" key="1">
    <source>
        <dbReference type="ARBA" id="ARBA00021994"/>
    </source>
</evidence>
<dbReference type="GO" id="GO:0004865">
    <property type="term" value="F:protein serine/threonine phosphatase inhibitor activity"/>
    <property type="evidence" value="ECO:0007669"/>
    <property type="project" value="InterPro"/>
</dbReference>
<keyword evidence="4" id="KW-1185">Reference proteome</keyword>
<reference evidence="4" key="1">
    <citation type="submission" date="2015-01" db="EMBL/GenBank/DDBJ databases">
        <authorList>
            <person name="Aksoy S."/>
            <person name="Warren W."/>
            <person name="Wilson R.K."/>
        </authorList>
    </citation>
    <scope>NUCLEOTIDE SEQUENCE [LARGE SCALE GENOMIC DNA]</scope>
    <source>
        <strain evidence="4">IAEA</strain>
    </source>
</reference>
<dbReference type="Pfam" id="PF07491">
    <property type="entry name" value="PPI_Ypi1"/>
    <property type="match status" value="1"/>
</dbReference>
<dbReference type="EMBL" id="JXJN01020166">
    <property type="status" value="NOT_ANNOTATED_CDS"/>
    <property type="molecule type" value="Genomic_DNA"/>
</dbReference>
<dbReference type="PANTHER" id="PTHR20835:SF0">
    <property type="entry name" value="E3 UBIQUITIN-PROTEIN LIGASE PPP1R11"/>
    <property type="match status" value="1"/>
</dbReference>
<dbReference type="Proteomes" id="UP000092460">
    <property type="component" value="Unassembled WGS sequence"/>
</dbReference>
<dbReference type="EnsemblMetazoa" id="GPPI040003-RA">
    <property type="protein sequence ID" value="GPPI040003-PA"/>
    <property type="gene ID" value="GPPI040003"/>
</dbReference>
<accession>A0A1B0BTH4</accession>
<evidence type="ECO:0000313" key="4">
    <source>
        <dbReference type="Proteomes" id="UP000092460"/>
    </source>
</evidence>